<dbReference type="GO" id="GO:0004525">
    <property type="term" value="F:ribonuclease III activity"/>
    <property type="evidence" value="ECO:0007669"/>
    <property type="project" value="InterPro"/>
</dbReference>
<dbReference type="InterPro" id="IPR000999">
    <property type="entry name" value="RNase_III_dom"/>
</dbReference>
<evidence type="ECO:0000256" key="1">
    <source>
        <dbReference type="SAM" id="Coils"/>
    </source>
</evidence>
<dbReference type="InterPro" id="IPR036389">
    <property type="entry name" value="RNase_III_sf"/>
</dbReference>
<dbReference type="PROSITE" id="PS50142">
    <property type="entry name" value="RNASE_3_2"/>
    <property type="match status" value="1"/>
</dbReference>
<protein>
    <recommendedName>
        <fullName evidence="2">RNase III domain-containing protein</fullName>
    </recommendedName>
</protein>
<proteinExistence type="predicted"/>
<dbReference type="AlphaFoldDB" id="A0AAD7FYK6"/>
<evidence type="ECO:0000259" key="2">
    <source>
        <dbReference type="PROSITE" id="PS50142"/>
    </source>
</evidence>
<sequence length="494" mass="55425">MRRTPLETMTHLPNALLRDPIPERDLVPLDSTPEILMKQLDDLPYTRWRKIPVDYPPKFPNNYPPEFPALDGDSLYKAYMRSEYKVLDWLGDAVIEAVLSLAMYPTLSACTQPIAPPMSELCSSLASNIFLCHLTLLYGLQLHDPRTARGRPTFPKRMGDIFEAIVGVCLQRRGYSVTLGWLQSLFDPWVSRAREQREGTPFVCGVDQSLYEHRMRVLTDVPLAPRDDRLLSLDCLVVDGTLRTALRGGDISAAIGDNCWEKLDVSRVHLSEEYPRLPPLEAVDPVFLTAALTDSTYYLHFGEDVAFNEGFRSLGQHFLHLAATVLVVRLSPRSSSSERDEIRAACTCRPLFALLGLTLNVHRHLRTVRGAADDTCWIAIGESAAAFCALAGVTYLHAGWDDFLGWANDMLSPWILAAAAEQFLGDKGAQSRRMHRLIAEAAAAEKKAAVAEEKKQKREKHAALMLKQAQYRKSPSDARRRYAGDFRQLLTGFD</sequence>
<dbReference type="Gene3D" id="1.10.1520.10">
    <property type="entry name" value="Ribonuclease III domain"/>
    <property type="match status" value="2"/>
</dbReference>
<name>A0AAD7FYK6_9AGAR</name>
<dbReference type="Proteomes" id="UP001221142">
    <property type="component" value="Unassembled WGS sequence"/>
</dbReference>
<dbReference type="GO" id="GO:0006396">
    <property type="term" value="P:RNA processing"/>
    <property type="evidence" value="ECO:0007669"/>
    <property type="project" value="InterPro"/>
</dbReference>
<dbReference type="SUPFAM" id="SSF69065">
    <property type="entry name" value="RNase III domain-like"/>
    <property type="match status" value="2"/>
</dbReference>
<evidence type="ECO:0000313" key="4">
    <source>
        <dbReference type="Proteomes" id="UP001221142"/>
    </source>
</evidence>
<comment type="caution">
    <text evidence="3">The sequence shown here is derived from an EMBL/GenBank/DDBJ whole genome shotgun (WGS) entry which is preliminary data.</text>
</comment>
<organism evidence="3 4">
    <name type="scientific">Roridomyces roridus</name>
    <dbReference type="NCBI Taxonomy" id="1738132"/>
    <lineage>
        <taxon>Eukaryota</taxon>
        <taxon>Fungi</taxon>
        <taxon>Dikarya</taxon>
        <taxon>Basidiomycota</taxon>
        <taxon>Agaricomycotina</taxon>
        <taxon>Agaricomycetes</taxon>
        <taxon>Agaricomycetidae</taxon>
        <taxon>Agaricales</taxon>
        <taxon>Marasmiineae</taxon>
        <taxon>Mycenaceae</taxon>
        <taxon>Roridomyces</taxon>
    </lineage>
</organism>
<keyword evidence="1" id="KW-0175">Coiled coil</keyword>
<evidence type="ECO:0000313" key="3">
    <source>
        <dbReference type="EMBL" id="KAJ7650098.1"/>
    </source>
</evidence>
<dbReference type="EMBL" id="JARKIF010000001">
    <property type="protein sequence ID" value="KAJ7650098.1"/>
    <property type="molecule type" value="Genomic_DNA"/>
</dbReference>
<dbReference type="CDD" id="cd00593">
    <property type="entry name" value="RIBOc"/>
    <property type="match status" value="1"/>
</dbReference>
<feature type="domain" description="RNase III" evidence="2">
    <location>
        <begin position="287"/>
        <end position="399"/>
    </location>
</feature>
<accession>A0AAD7FYK6</accession>
<feature type="coiled-coil region" evidence="1">
    <location>
        <begin position="434"/>
        <end position="461"/>
    </location>
</feature>
<reference evidence="3" key="1">
    <citation type="submission" date="2023-03" db="EMBL/GenBank/DDBJ databases">
        <title>Massive genome expansion in bonnet fungi (Mycena s.s.) driven by repeated elements and novel gene families across ecological guilds.</title>
        <authorList>
            <consortium name="Lawrence Berkeley National Laboratory"/>
            <person name="Harder C.B."/>
            <person name="Miyauchi S."/>
            <person name="Viragh M."/>
            <person name="Kuo A."/>
            <person name="Thoen E."/>
            <person name="Andreopoulos B."/>
            <person name="Lu D."/>
            <person name="Skrede I."/>
            <person name="Drula E."/>
            <person name="Henrissat B."/>
            <person name="Morin E."/>
            <person name="Kohler A."/>
            <person name="Barry K."/>
            <person name="LaButti K."/>
            <person name="Morin E."/>
            <person name="Salamov A."/>
            <person name="Lipzen A."/>
            <person name="Mereny Z."/>
            <person name="Hegedus B."/>
            <person name="Baldrian P."/>
            <person name="Stursova M."/>
            <person name="Weitz H."/>
            <person name="Taylor A."/>
            <person name="Grigoriev I.V."/>
            <person name="Nagy L.G."/>
            <person name="Martin F."/>
            <person name="Kauserud H."/>
        </authorList>
    </citation>
    <scope>NUCLEOTIDE SEQUENCE</scope>
    <source>
        <strain evidence="3">9284</strain>
    </source>
</reference>
<keyword evidence="4" id="KW-1185">Reference proteome</keyword>
<gene>
    <name evidence="3" type="ORF">FB45DRAFT_9501</name>
</gene>